<dbReference type="Gene3D" id="3.40.50.2300">
    <property type="match status" value="1"/>
</dbReference>
<name>A0A5C6DQL7_9BACT</name>
<dbReference type="InterPro" id="IPR011006">
    <property type="entry name" value="CheY-like_superfamily"/>
</dbReference>
<dbReference type="PANTHER" id="PTHR44591:SF23">
    <property type="entry name" value="CHEY SUBFAMILY"/>
    <property type="match status" value="1"/>
</dbReference>
<keyword evidence="1 2" id="KW-0597">Phosphoprotein</keyword>
<sequence>MVLVSPQPRRPYMRLDGCRGSPNNRFSCTHSSPVVADRISGNEKTHLWYWTCLVYTRRERSAATVAVNAENIVMIVPNLLVIDDDTAFRSAVCEGLSRRGFEVEQARDGQEALEAIQNKRFHLALVDVHMPRVTGLELLRRLPATPDRPACVLMSAQLDDTIRREAEMMKAYRVLSKPIRLAALCEIVSSALLECYNWRAS</sequence>
<dbReference type="GO" id="GO:0000160">
    <property type="term" value="P:phosphorelay signal transduction system"/>
    <property type="evidence" value="ECO:0007669"/>
    <property type="project" value="InterPro"/>
</dbReference>
<comment type="caution">
    <text evidence="4">The sequence shown here is derived from an EMBL/GenBank/DDBJ whole genome shotgun (WGS) entry which is preliminary data.</text>
</comment>
<dbReference type="Pfam" id="PF00072">
    <property type="entry name" value="Response_reg"/>
    <property type="match status" value="1"/>
</dbReference>
<reference evidence="4 5" key="1">
    <citation type="submission" date="2019-02" db="EMBL/GenBank/DDBJ databases">
        <title>Deep-cultivation of Planctomycetes and their phenomic and genomic characterization uncovers novel biology.</title>
        <authorList>
            <person name="Wiegand S."/>
            <person name="Jogler M."/>
            <person name="Boedeker C."/>
            <person name="Pinto D."/>
            <person name="Vollmers J."/>
            <person name="Rivas-Marin E."/>
            <person name="Kohn T."/>
            <person name="Peeters S.H."/>
            <person name="Heuer A."/>
            <person name="Rast P."/>
            <person name="Oberbeckmann S."/>
            <person name="Bunk B."/>
            <person name="Jeske O."/>
            <person name="Meyerdierks A."/>
            <person name="Storesund J.E."/>
            <person name="Kallscheuer N."/>
            <person name="Luecker S."/>
            <person name="Lage O.M."/>
            <person name="Pohl T."/>
            <person name="Merkel B.J."/>
            <person name="Hornburger P."/>
            <person name="Mueller R.-W."/>
            <person name="Bruemmer F."/>
            <person name="Labrenz M."/>
            <person name="Spormann A.M."/>
            <person name="Op Den Camp H."/>
            <person name="Overmann J."/>
            <person name="Amann R."/>
            <person name="Jetten M.S.M."/>
            <person name="Mascher T."/>
            <person name="Medema M.H."/>
            <person name="Devos D.P."/>
            <person name="Kaster A.-K."/>
            <person name="Ovreas L."/>
            <person name="Rohde M."/>
            <person name="Galperin M.Y."/>
            <person name="Jogler C."/>
        </authorList>
    </citation>
    <scope>NUCLEOTIDE SEQUENCE [LARGE SCALE GENOMIC DNA]</scope>
    <source>
        <strain evidence="4 5">Q31b</strain>
    </source>
</reference>
<dbReference type="InterPro" id="IPR050595">
    <property type="entry name" value="Bact_response_regulator"/>
</dbReference>
<dbReference type="SMART" id="SM00448">
    <property type="entry name" value="REC"/>
    <property type="match status" value="1"/>
</dbReference>
<dbReference type="PROSITE" id="PS50110">
    <property type="entry name" value="RESPONSE_REGULATORY"/>
    <property type="match status" value="1"/>
</dbReference>
<dbReference type="InterPro" id="IPR001789">
    <property type="entry name" value="Sig_transdc_resp-reg_receiver"/>
</dbReference>
<dbReference type="Proteomes" id="UP000315471">
    <property type="component" value="Unassembled WGS sequence"/>
</dbReference>
<gene>
    <name evidence="4" type="primary">mprA_4</name>
    <name evidence="4" type="ORF">Q31b_40000</name>
</gene>
<dbReference type="CDD" id="cd00156">
    <property type="entry name" value="REC"/>
    <property type="match status" value="1"/>
</dbReference>
<organism evidence="4 5">
    <name type="scientific">Novipirellula aureliae</name>
    <dbReference type="NCBI Taxonomy" id="2527966"/>
    <lineage>
        <taxon>Bacteria</taxon>
        <taxon>Pseudomonadati</taxon>
        <taxon>Planctomycetota</taxon>
        <taxon>Planctomycetia</taxon>
        <taxon>Pirellulales</taxon>
        <taxon>Pirellulaceae</taxon>
        <taxon>Novipirellula</taxon>
    </lineage>
</organism>
<feature type="domain" description="Response regulatory" evidence="3">
    <location>
        <begin position="78"/>
        <end position="192"/>
    </location>
</feature>
<protein>
    <submittedName>
        <fullName evidence="4">Response regulator MprA</fullName>
    </submittedName>
</protein>
<dbReference type="PANTHER" id="PTHR44591">
    <property type="entry name" value="STRESS RESPONSE REGULATOR PROTEIN 1"/>
    <property type="match status" value="1"/>
</dbReference>
<evidence type="ECO:0000313" key="5">
    <source>
        <dbReference type="Proteomes" id="UP000315471"/>
    </source>
</evidence>
<accession>A0A5C6DQL7</accession>
<evidence type="ECO:0000256" key="2">
    <source>
        <dbReference type="PROSITE-ProRule" id="PRU00169"/>
    </source>
</evidence>
<keyword evidence="5" id="KW-1185">Reference proteome</keyword>
<dbReference type="EMBL" id="SJPY01000006">
    <property type="protein sequence ID" value="TWU38922.1"/>
    <property type="molecule type" value="Genomic_DNA"/>
</dbReference>
<feature type="modified residue" description="4-aspartylphosphate" evidence="2">
    <location>
        <position position="127"/>
    </location>
</feature>
<evidence type="ECO:0000256" key="1">
    <source>
        <dbReference type="ARBA" id="ARBA00022553"/>
    </source>
</evidence>
<dbReference type="AlphaFoldDB" id="A0A5C6DQL7"/>
<dbReference type="SUPFAM" id="SSF52172">
    <property type="entry name" value="CheY-like"/>
    <property type="match status" value="1"/>
</dbReference>
<proteinExistence type="predicted"/>
<evidence type="ECO:0000259" key="3">
    <source>
        <dbReference type="PROSITE" id="PS50110"/>
    </source>
</evidence>
<evidence type="ECO:0000313" key="4">
    <source>
        <dbReference type="EMBL" id="TWU38922.1"/>
    </source>
</evidence>